<sequence>MSALVGKWCMLQKSLLGNSDVRVMVSLVWGLVWQGAAPGGLKASQLACTWIQRAGLHAAINTCGGSRAPCKSLRQAWRAVQIEGRQQLRRAHLSAEEPGMAYGKILRPGSTPQALSVEYQYWRISQFQQDAQLAAQLARDAWHQAQQEHVDQQLAAALTQESHALYRSGSLPAQQQHELLDQQTAAELAKDGSGCVSELQDRQLAAALAEKEQQKAQFQATSPSQEQELREMNSFLLEELQARVQADSGSKPCGQASSDPYHWSAPDPTSAVDSVQLIELPLPGQEGSPELPAFLKPQLCRQMTEQGIPPRDAVAALLACDGDGDEALVMALTWQDKVGMAELTRQSDPETANKLQAWAGLAEAELVLQRFSKGGMQRERVKRIERIQNRMLWARFALRQSELRQKHGHDGDNQQMLFHGADKATLEVVIKEGCDTRVCNKAGSLGLGTYFAEHSKYSAHYSQAARRAALNTNEIRHLEQQPSEGQSGGPAFLPKGFAMLLCRVALGKTTIGQQGLRRSPPSFDSVCRDMDRKRNDIFAVFDNNQSYPEYVVHYQ</sequence>
<dbReference type="PROSITE" id="PS51059">
    <property type="entry name" value="PARP_CATALYTIC"/>
    <property type="match status" value="1"/>
</dbReference>
<dbReference type="InterPro" id="IPR051712">
    <property type="entry name" value="ARTD-AVP"/>
</dbReference>
<dbReference type="GO" id="GO:1990404">
    <property type="term" value="F:NAD+-protein mono-ADP-ribosyltransferase activity"/>
    <property type="evidence" value="ECO:0007669"/>
    <property type="project" value="TreeGrafter"/>
</dbReference>
<feature type="domain" description="PARP catalytic" evidence="2">
    <location>
        <begin position="345"/>
        <end position="555"/>
    </location>
</feature>
<keyword evidence="1" id="KW-0328">Glycosyltransferase</keyword>
<evidence type="ECO:0000259" key="2">
    <source>
        <dbReference type="PROSITE" id="PS51059"/>
    </source>
</evidence>
<dbReference type="PANTHER" id="PTHR45740">
    <property type="entry name" value="POLY [ADP-RIBOSE] POLYMERASE"/>
    <property type="match status" value="1"/>
</dbReference>
<dbReference type="EMBL" id="JALJOV010001073">
    <property type="protein sequence ID" value="KAK9855142.1"/>
    <property type="molecule type" value="Genomic_DNA"/>
</dbReference>
<proteinExistence type="predicted"/>
<gene>
    <name evidence="3" type="ORF">WJX84_001873</name>
</gene>
<reference evidence="3 4" key="1">
    <citation type="journal article" date="2024" name="Nat. Commun.">
        <title>Phylogenomics reveals the evolutionary origins of lichenization in chlorophyte algae.</title>
        <authorList>
            <person name="Puginier C."/>
            <person name="Libourel C."/>
            <person name="Otte J."/>
            <person name="Skaloud P."/>
            <person name="Haon M."/>
            <person name="Grisel S."/>
            <person name="Petersen M."/>
            <person name="Berrin J.G."/>
            <person name="Delaux P.M."/>
            <person name="Dal Grande F."/>
            <person name="Keller J."/>
        </authorList>
    </citation>
    <scope>NUCLEOTIDE SEQUENCE [LARGE SCALE GENOMIC DNA]</scope>
    <source>
        <strain evidence="3 4">SAG 2523</strain>
    </source>
</reference>
<dbReference type="GO" id="GO:0005634">
    <property type="term" value="C:nucleus"/>
    <property type="evidence" value="ECO:0007669"/>
    <property type="project" value="TreeGrafter"/>
</dbReference>
<dbReference type="EC" id="2.4.2.-" evidence="1"/>
<dbReference type="PANTHER" id="PTHR45740:SF2">
    <property type="entry name" value="POLY [ADP-RIBOSE] POLYMERASE"/>
    <property type="match status" value="1"/>
</dbReference>
<dbReference type="Proteomes" id="UP001485043">
    <property type="component" value="Unassembled WGS sequence"/>
</dbReference>
<keyword evidence="4" id="KW-1185">Reference proteome</keyword>
<accession>A0AAW1SSQ8</accession>
<dbReference type="InterPro" id="IPR012317">
    <property type="entry name" value="Poly(ADP-ribose)pol_cat_dom"/>
</dbReference>
<dbReference type="Pfam" id="PF00644">
    <property type="entry name" value="PARP"/>
    <property type="match status" value="1"/>
</dbReference>
<dbReference type="AlphaFoldDB" id="A0AAW1SSQ8"/>
<organism evidence="3 4">
    <name type="scientific">Apatococcus fuscideae</name>
    <dbReference type="NCBI Taxonomy" id="2026836"/>
    <lineage>
        <taxon>Eukaryota</taxon>
        <taxon>Viridiplantae</taxon>
        <taxon>Chlorophyta</taxon>
        <taxon>core chlorophytes</taxon>
        <taxon>Trebouxiophyceae</taxon>
        <taxon>Chlorellales</taxon>
        <taxon>Chlorellaceae</taxon>
        <taxon>Apatococcus</taxon>
    </lineage>
</organism>
<dbReference type="SUPFAM" id="SSF56399">
    <property type="entry name" value="ADP-ribosylation"/>
    <property type="match status" value="1"/>
</dbReference>
<evidence type="ECO:0000256" key="1">
    <source>
        <dbReference type="RuleBase" id="RU362114"/>
    </source>
</evidence>
<dbReference type="Gene3D" id="3.90.228.10">
    <property type="match status" value="1"/>
</dbReference>
<keyword evidence="1" id="KW-0520">NAD</keyword>
<name>A0AAW1SSQ8_9CHLO</name>
<dbReference type="GO" id="GO:0003950">
    <property type="term" value="F:NAD+ poly-ADP-ribosyltransferase activity"/>
    <property type="evidence" value="ECO:0007669"/>
    <property type="project" value="UniProtKB-UniRule"/>
</dbReference>
<comment type="caution">
    <text evidence="3">The sequence shown here is derived from an EMBL/GenBank/DDBJ whole genome shotgun (WGS) entry which is preliminary data.</text>
</comment>
<evidence type="ECO:0000313" key="3">
    <source>
        <dbReference type="EMBL" id="KAK9855142.1"/>
    </source>
</evidence>
<evidence type="ECO:0000313" key="4">
    <source>
        <dbReference type="Proteomes" id="UP001485043"/>
    </source>
</evidence>
<keyword evidence="1" id="KW-0808">Transferase</keyword>
<protein>
    <recommendedName>
        <fullName evidence="1">Poly [ADP-ribose] polymerase</fullName>
        <shortName evidence="1">PARP</shortName>
        <ecNumber evidence="1">2.4.2.-</ecNumber>
    </recommendedName>
</protein>